<dbReference type="EMBL" id="FXYH01000008">
    <property type="protein sequence ID" value="SMX42936.1"/>
    <property type="molecule type" value="Genomic_DNA"/>
</dbReference>
<name>A0A238KLN3_9RHOB</name>
<keyword evidence="3" id="KW-1185">Reference proteome</keyword>
<organism evidence="2 3">
    <name type="scientific">Pelagimonas varians</name>
    <dbReference type="NCBI Taxonomy" id="696760"/>
    <lineage>
        <taxon>Bacteria</taxon>
        <taxon>Pseudomonadati</taxon>
        <taxon>Pseudomonadota</taxon>
        <taxon>Alphaproteobacteria</taxon>
        <taxon>Rhodobacterales</taxon>
        <taxon>Roseobacteraceae</taxon>
        <taxon>Pelagimonas</taxon>
    </lineage>
</organism>
<feature type="transmembrane region" description="Helical" evidence="1">
    <location>
        <begin position="64"/>
        <end position="84"/>
    </location>
</feature>
<accession>A0A238KLN3</accession>
<protein>
    <recommendedName>
        <fullName evidence="4">Cation/multidrug efflux pump</fullName>
    </recommendedName>
</protein>
<evidence type="ECO:0000313" key="3">
    <source>
        <dbReference type="Proteomes" id="UP000220836"/>
    </source>
</evidence>
<evidence type="ECO:0000256" key="1">
    <source>
        <dbReference type="SAM" id="Phobius"/>
    </source>
</evidence>
<sequence>MIALGRFVIVGLLVLSIVYIVSLLRLRAKKRDALEDDWRVDGRKGDVDDYVDDGLRKSQKLRRWSLFALVYGLPICIVLTIVYLTNFH</sequence>
<evidence type="ECO:0000313" key="2">
    <source>
        <dbReference type="EMBL" id="SMX42936.1"/>
    </source>
</evidence>
<gene>
    <name evidence="2" type="ORF">PEV8663_02539</name>
</gene>
<dbReference type="Proteomes" id="UP000220836">
    <property type="component" value="Unassembled WGS sequence"/>
</dbReference>
<reference evidence="2 3" key="1">
    <citation type="submission" date="2017-05" db="EMBL/GenBank/DDBJ databases">
        <authorList>
            <person name="Song R."/>
            <person name="Chenine A.L."/>
            <person name="Ruprecht R.M."/>
        </authorList>
    </citation>
    <scope>NUCLEOTIDE SEQUENCE [LARGE SCALE GENOMIC DNA]</scope>
    <source>
        <strain evidence="2 3">CECT 8663</strain>
    </source>
</reference>
<evidence type="ECO:0008006" key="4">
    <source>
        <dbReference type="Google" id="ProtNLM"/>
    </source>
</evidence>
<keyword evidence="1" id="KW-0812">Transmembrane</keyword>
<dbReference type="AlphaFoldDB" id="A0A238KLN3"/>
<dbReference type="OrthoDB" id="7632202at2"/>
<keyword evidence="1" id="KW-0472">Membrane</keyword>
<keyword evidence="1" id="KW-1133">Transmembrane helix</keyword>
<proteinExistence type="predicted"/>
<feature type="transmembrane region" description="Helical" evidence="1">
    <location>
        <begin position="6"/>
        <end position="24"/>
    </location>
</feature>
<dbReference type="RefSeq" id="WP_097805018.1">
    <property type="nucleotide sequence ID" value="NZ_FXYH01000008.1"/>
</dbReference>